<evidence type="ECO:0000259" key="1">
    <source>
        <dbReference type="Pfam" id="PF24740"/>
    </source>
</evidence>
<reference evidence="2 3" key="1">
    <citation type="submission" date="2018-06" db="EMBL/GenBank/DDBJ databases">
        <authorList>
            <consortium name="Pathogen Informatics"/>
            <person name="Doyle S."/>
        </authorList>
    </citation>
    <scope>NUCLEOTIDE SEQUENCE [LARGE SCALE GENOMIC DNA]</scope>
    <source>
        <strain evidence="2 3">NCTC10295</strain>
    </source>
</reference>
<keyword evidence="3" id="KW-1185">Reference proteome</keyword>
<evidence type="ECO:0000313" key="2">
    <source>
        <dbReference type="EMBL" id="STZ76388.1"/>
    </source>
</evidence>
<name>A0A378UG67_BERDE</name>
<proteinExistence type="predicted"/>
<feature type="domain" description="DUF7691" evidence="1">
    <location>
        <begin position="1"/>
        <end position="221"/>
    </location>
</feature>
<dbReference type="AlphaFoldDB" id="A0A378UG67"/>
<dbReference type="Pfam" id="PF24740">
    <property type="entry name" value="DUF7691"/>
    <property type="match status" value="1"/>
</dbReference>
<dbReference type="InterPro" id="IPR056108">
    <property type="entry name" value="DUF7691"/>
</dbReference>
<evidence type="ECO:0000313" key="3">
    <source>
        <dbReference type="Proteomes" id="UP000254651"/>
    </source>
</evidence>
<organism evidence="2 3">
    <name type="scientific">Bergeriella denitrificans</name>
    <name type="common">Neisseria denitrificans</name>
    <dbReference type="NCBI Taxonomy" id="494"/>
    <lineage>
        <taxon>Bacteria</taxon>
        <taxon>Pseudomonadati</taxon>
        <taxon>Pseudomonadota</taxon>
        <taxon>Betaproteobacteria</taxon>
        <taxon>Neisseriales</taxon>
        <taxon>Neisseriaceae</taxon>
        <taxon>Bergeriella</taxon>
    </lineage>
</organism>
<protein>
    <recommendedName>
        <fullName evidence="1">DUF7691 domain-containing protein</fullName>
    </recommendedName>
</protein>
<accession>A0A378UG67</accession>
<sequence>MGLYLTAYAAIRPDAIKQVFGSKDDALFTRLADGLDLRDVETDTLSAENALRHIIYGEAMDTQPENAHLYGYALLEICQALGETLPCSFSVKLGEEADAAGRILDGSLPQPAGWMAKLKSLFSPAPRADIVAMLMGGKQHGFDIPAIDDFPEINILHPADLQTLYDTLNAINIDEAQVHKLQNSDNEHDEISGSAYEHLAALRRNVHFCLARGLSLVLACH</sequence>
<dbReference type="RefSeq" id="WP_066076568.1">
    <property type="nucleotide sequence ID" value="NZ_CP181246.1"/>
</dbReference>
<gene>
    <name evidence="2" type="ORF">NCTC10295_01152</name>
</gene>
<dbReference type="Proteomes" id="UP000254651">
    <property type="component" value="Unassembled WGS sequence"/>
</dbReference>
<dbReference type="EMBL" id="UGQS01000002">
    <property type="protein sequence ID" value="STZ76388.1"/>
    <property type="molecule type" value="Genomic_DNA"/>
</dbReference>